<feature type="compositionally biased region" description="Polar residues" evidence="1">
    <location>
        <begin position="216"/>
        <end position="226"/>
    </location>
</feature>
<dbReference type="AlphaFoldDB" id="A0ABD1NIW3"/>
<comment type="caution">
    <text evidence="2">The sequence shown here is derived from an EMBL/GenBank/DDBJ whole genome shotgun (WGS) entry which is preliminary data.</text>
</comment>
<name>A0ABD1NIW3_9FABA</name>
<organism evidence="2 3">
    <name type="scientific">Flemingia macrophylla</name>
    <dbReference type="NCBI Taxonomy" id="520843"/>
    <lineage>
        <taxon>Eukaryota</taxon>
        <taxon>Viridiplantae</taxon>
        <taxon>Streptophyta</taxon>
        <taxon>Embryophyta</taxon>
        <taxon>Tracheophyta</taxon>
        <taxon>Spermatophyta</taxon>
        <taxon>Magnoliopsida</taxon>
        <taxon>eudicotyledons</taxon>
        <taxon>Gunneridae</taxon>
        <taxon>Pentapetalae</taxon>
        <taxon>rosids</taxon>
        <taxon>fabids</taxon>
        <taxon>Fabales</taxon>
        <taxon>Fabaceae</taxon>
        <taxon>Papilionoideae</taxon>
        <taxon>50 kb inversion clade</taxon>
        <taxon>NPAAA clade</taxon>
        <taxon>indigoferoid/millettioid clade</taxon>
        <taxon>Phaseoleae</taxon>
        <taxon>Flemingia</taxon>
    </lineage>
</organism>
<dbReference type="EMBL" id="JBGMDY010000001">
    <property type="protein sequence ID" value="KAL2348064.1"/>
    <property type="molecule type" value="Genomic_DNA"/>
</dbReference>
<reference evidence="2 3" key="1">
    <citation type="submission" date="2024-08" db="EMBL/GenBank/DDBJ databases">
        <title>Insights into the chromosomal genome structure of Flemingia macrophylla.</title>
        <authorList>
            <person name="Ding Y."/>
            <person name="Zhao Y."/>
            <person name="Bi W."/>
            <person name="Wu M."/>
            <person name="Zhao G."/>
            <person name="Gong Y."/>
            <person name="Li W."/>
            <person name="Zhang P."/>
        </authorList>
    </citation>
    <scope>NUCLEOTIDE SEQUENCE [LARGE SCALE GENOMIC DNA]</scope>
    <source>
        <strain evidence="2">DYQJB</strain>
        <tissue evidence="2">Leaf</tissue>
    </source>
</reference>
<accession>A0ABD1NIW3</accession>
<gene>
    <name evidence="2" type="ORF">Fmac_002064</name>
</gene>
<sequence length="226" mass="25283">MKKKLDASPFGCDIYADTSGFCADRIKPADVSATVESQSSNEMFSLKQSRWLENGGDNFLTKLILQNSPGKEYFSEENCFDGETPKASRQVGESRLDNLPNEIHTVTSFKDKADDLSCTNNRMDSFMDMVASNLDCIALASTVTCGYEAYKSFKRQKVSFSKSEFNNGCTPPSSILKNYRGDISPETMLRNLAMTYQNVPSIIRKRTPRPLRQSPKPIQNHSALDN</sequence>
<dbReference type="Proteomes" id="UP001603857">
    <property type="component" value="Unassembled WGS sequence"/>
</dbReference>
<proteinExistence type="predicted"/>
<feature type="region of interest" description="Disordered" evidence="1">
    <location>
        <begin position="203"/>
        <end position="226"/>
    </location>
</feature>
<evidence type="ECO:0000256" key="1">
    <source>
        <dbReference type="SAM" id="MobiDB-lite"/>
    </source>
</evidence>
<protein>
    <submittedName>
        <fullName evidence="2">Uncharacterized protein</fullName>
    </submittedName>
</protein>
<keyword evidence="3" id="KW-1185">Reference proteome</keyword>
<evidence type="ECO:0000313" key="3">
    <source>
        <dbReference type="Proteomes" id="UP001603857"/>
    </source>
</evidence>
<evidence type="ECO:0000313" key="2">
    <source>
        <dbReference type="EMBL" id="KAL2348064.1"/>
    </source>
</evidence>